<dbReference type="PATRIC" id="fig|246196.57.peg.5415"/>
<dbReference type="KEGG" id="msm:MSMEG_5459"/>
<gene>
    <name evidence="1" type="ordered locus">MSMEG_5459</name>
</gene>
<organism evidence="1 2">
    <name type="scientific">Mycolicibacterium smegmatis (strain ATCC 700084 / mc(2)155)</name>
    <name type="common">Mycobacterium smegmatis</name>
    <dbReference type="NCBI Taxonomy" id="246196"/>
    <lineage>
        <taxon>Bacteria</taxon>
        <taxon>Bacillati</taxon>
        <taxon>Actinomycetota</taxon>
        <taxon>Actinomycetes</taxon>
        <taxon>Mycobacteriales</taxon>
        <taxon>Mycobacteriaceae</taxon>
        <taxon>Mycolicibacterium</taxon>
    </lineage>
</organism>
<keyword evidence="2" id="KW-1185">Reference proteome</keyword>
<evidence type="ECO:0000313" key="1">
    <source>
        <dbReference type="EMBL" id="ABK70893.1"/>
    </source>
</evidence>
<accession>A0R3G0</accession>
<sequence length="54" mass="5535">MADGVQLCSRQSSGPETPAIAVVRSGDTWVALPAGCDPRSLGRLARVVDGIAKV</sequence>
<dbReference type="STRING" id="246196.MSMEG_5459"/>
<name>A0R3G0_MYCS2</name>
<dbReference type="Proteomes" id="UP000000757">
    <property type="component" value="Chromosome"/>
</dbReference>
<evidence type="ECO:0000313" key="2">
    <source>
        <dbReference type="Proteomes" id="UP000000757"/>
    </source>
</evidence>
<dbReference type="KEGG" id="msb:LJ00_26980"/>
<dbReference type="OrthoDB" id="8443386at2"/>
<protein>
    <submittedName>
        <fullName evidence="1">Uncharacterized protein</fullName>
    </submittedName>
</protein>
<proteinExistence type="predicted"/>
<reference evidence="1 2" key="1">
    <citation type="submission" date="2006-10" db="EMBL/GenBank/DDBJ databases">
        <authorList>
            <person name="Fleischmann R.D."/>
            <person name="Dodson R.J."/>
            <person name="Haft D.H."/>
            <person name="Merkel J.S."/>
            <person name="Nelson W.C."/>
            <person name="Fraser C.M."/>
        </authorList>
    </citation>
    <scope>NUCLEOTIDE SEQUENCE [LARGE SCALE GENOMIC DNA]</scope>
    <source>
        <strain evidence="2">ATCC 700084 / mc(2)155</strain>
    </source>
</reference>
<dbReference type="EMBL" id="CP000480">
    <property type="protein sequence ID" value="ABK70893.1"/>
    <property type="molecule type" value="Genomic_DNA"/>
</dbReference>
<dbReference type="AlphaFoldDB" id="A0R3G0"/>